<dbReference type="EMBL" id="JBEPCU010000304">
    <property type="protein sequence ID" value="MER6978999.1"/>
    <property type="molecule type" value="Genomic_DNA"/>
</dbReference>
<organism evidence="1 2">
    <name type="scientific">Streptomyces carpinensis</name>
    <dbReference type="NCBI Taxonomy" id="66369"/>
    <lineage>
        <taxon>Bacteria</taxon>
        <taxon>Bacillati</taxon>
        <taxon>Actinomycetota</taxon>
        <taxon>Actinomycetes</taxon>
        <taxon>Kitasatosporales</taxon>
        <taxon>Streptomycetaceae</taxon>
        <taxon>Streptomyces</taxon>
    </lineage>
</organism>
<keyword evidence="2" id="KW-1185">Reference proteome</keyword>
<accession>A0ABV1W498</accession>
<reference evidence="1 2" key="1">
    <citation type="submission" date="2024-06" db="EMBL/GenBank/DDBJ databases">
        <title>The Natural Products Discovery Center: Release of the First 8490 Sequenced Strains for Exploring Actinobacteria Biosynthetic Diversity.</title>
        <authorList>
            <person name="Kalkreuter E."/>
            <person name="Kautsar S.A."/>
            <person name="Yang D."/>
            <person name="Bader C.D."/>
            <person name="Teijaro C.N."/>
            <person name="Fluegel L."/>
            <person name="Davis C.M."/>
            <person name="Simpson J.R."/>
            <person name="Lauterbach L."/>
            <person name="Steele A.D."/>
            <person name="Gui C."/>
            <person name="Meng S."/>
            <person name="Li G."/>
            <person name="Viehrig K."/>
            <person name="Ye F."/>
            <person name="Su P."/>
            <person name="Kiefer A.F."/>
            <person name="Nichols A."/>
            <person name="Cepeda A.J."/>
            <person name="Yan W."/>
            <person name="Fan B."/>
            <person name="Jiang Y."/>
            <person name="Adhikari A."/>
            <person name="Zheng C.-J."/>
            <person name="Schuster L."/>
            <person name="Cowan T.M."/>
            <person name="Smanski M.J."/>
            <person name="Chevrette M.G."/>
            <person name="De Carvalho L.P.S."/>
            <person name="Shen B."/>
        </authorList>
    </citation>
    <scope>NUCLEOTIDE SEQUENCE [LARGE SCALE GENOMIC DNA]</scope>
    <source>
        <strain evidence="1 2">NPDC000634</strain>
    </source>
</reference>
<feature type="non-terminal residue" evidence="1">
    <location>
        <position position="1"/>
    </location>
</feature>
<keyword evidence="1" id="KW-0032">Aminotransferase</keyword>
<sequence>AALAEDAPVLRVTGLAAGFHAVTHLPTGVVEQDVVTVARERSVGLYGMSAYRASHAAEPAQLVLGFGNVGERAVAAGIAAVGRLLMGW</sequence>
<dbReference type="InterPro" id="IPR015421">
    <property type="entry name" value="PyrdxlP-dep_Trfase_major"/>
</dbReference>
<dbReference type="Proteomes" id="UP001458415">
    <property type="component" value="Unassembled WGS sequence"/>
</dbReference>
<evidence type="ECO:0000313" key="2">
    <source>
        <dbReference type="Proteomes" id="UP001458415"/>
    </source>
</evidence>
<keyword evidence="1" id="KW-0808">Transferase</keyword>
<proteinExistence type="predicted"/>
<comment type="caution">
    <text evidence="1">The sequence shown here is derived from an EMBL/GenBank/DDBJ whole genome shotgun (WGS) entry which is preliminary data.</text>
</comment>
<gene>
    <name evidence="1" type="ORF">ABT317_18860</name>
</gene>
<dbReference type="Gene3D" id="3.40.640.10">
    <property type="entry name" value="Type I PLP-dependent aspartate aminotransferase-like (Major domain)"/>
    <property type="match status" value="1"/>
</dbReference>
<evidence type="ECO:0000313" key="1">
    <source>
        <dbReference type="EMBL" id="MER6978999.1"/>
    </source>
</evidence>
<dbReference type="GO" id="GO:0008483">
    <property type="term" value="F:transaminase activity"/>
    <property type="evidence" value="ECO:0007669"/>
    <property type="project" value="UniProtKB-KW"/>
</dbReference>
<protein>
    <submittedName>
        <fullName evidence="1">PLP-dependent aminotransferase family protein</fullName>
    </submittedName>
</protein>
<name>A0ABV1W498_9ACTN</name>